<feature type="transmembrane region" description="Helical" evidence="5">
    <location>
        <begin position="28"/>
        <end position="51"/>
    </location>
</feature>
<organism evidence="6 7">
    <name type="scientific">Ophiophagus hannah</name>
    <name type="common">King cobra</name>
    <name type="synonym">Naja hannah</name>
    <dbReference type="NCBI Taxonomy" id="8665"/>
    <lineage>
        <taxon>Eukaryota</taxon>
        <taxon>Metazoa</taxon>
        <taxon>Chordata</taxon>
        <taxon>Craniata</taxon>
        <taxon>Vertebrata</taxon>
        <taxon>Euteleostomi</taxon>
        <taxon>Lepidosauria</taxon>
        <taxon>Squamata</taxon>
        <taxon>Bifurcata</taxon>
        <taxon>Unidentata</taxon>
        <taxon>Episquamata</taxon>
        <taxon>Toxicofera</taxon>
        <taxon>Serpentes</taxon>
        <taxon>Colubroidea</taxon>
        <taxon>Elapidae</taxon>
        <taxon>Elapinae</taxon>
        <taxon>Ophiophagus</taxon>
    </lineage>
</organism>
<reference evidence="6 7" key="1">
    <citation type="journal article" date="2013" name="Proc. Natl. Acad. Sci. U.S.A.">
        <title>The king cobra genome reveals dynamic gene evolution and adaptation in the snake venom system.</title>
        <authorList>
            <person name="Vonk F.J."/>
            <person name="Casewell N.R."/>
            <person name="Henkel C.V."/>
            <person name="Heimberg A.M."/>
            <person name="Jansen H.J."/>
            <person name="McCleary R.J."/>
            <person name="Kerkkamp H.M."/>
            <person name="Vos R.A."/>
            <person name="Guerreiro I."/>
            <person name="Calvete J.J."/>
            <person name="Wuster W."/>
            <person name="Woods A.E."/>
            <person name="Logan J.M."/>
            <person name="Harrison R.A."/>
            <person name="Castoe T.A."/>
            <person name="de Koning A.P."/>
            <person name="Pollock D.D."/>
            <person name="Yandell M."/>
            <person name="Calderon D."/>
            <person name="Renjifo C."/>
            <person name="Currier R.B."/>
            <person name="Salgado D."/>
            <person name="Pla D."/>
            <person name="Sanz L."/>
            <person name="Hyder A.S."/>
            <person name="Ribeiro J.M."/>
            <person name="Arntzen J.W."/>
            <person name="van den Thillart G.E."/>
            <person name="Boetzer M."/>
            <person name="Pirovano W."/>
            <person name="Dirks R.P."/>
            <person name="Spaink H.P."/>
            <person name="Duboule D."/>
            <person name="McGlinn E."/>
            <person name="Kini R.M."/>
            <person name="Richardson M.K."/>
        </authorList>
    </citation>
    <scope>NUCLEOTIDE SEQUENCE</scope>
    <source>
        <tissue evidence="6">Blood</tissue>
    </source>
</reference>
<evidence type="ECO:0000256" key="4">
    <source>
        <dbReference type="ARBA" id="ARBA00023136"/>
    </source>
</evidence>
<keyword evidence="2 5" id="KW-0812">Transmembrane</keyword>
<feature type="non-terminal residue" evidence="6">
    <location>
        <position position="1"/>
    </location>
</feature>
<evidence type="ECO:0000313" key="6">
    <source>
        <dbReference type="EMBL" id="ETE66437.1"/>
    </source>
</evidence>
<gene>
    <name evidence="6" type="primary">LIM2</name>
    <name evidence="6" type="ORF">L345_07781</name>
</gene>
<comment type="subcellular location">
    <subcellularLocation>
        <location evidence="1">Membrane</location>
        <topology evidence="1">Multi-pass membrane protein</topology>
    </subcellularLocation>
</comment>
<dbReference type="OrthoDB" id="9049424at2759"/>
<dbReference type="Pfam" id="PF00822">
    <property type="entry name" value="PMP22_Claudin"/>
    <property type="match status" value="1"/>
</dbReference>
<dbReference type="InterPro" id="IPR004031">
    <property type="entry name" value="PMP22/EMP/MP20/Claudin"/>
</dbReference>
<accession>V8NXZ0</accession>
<dbReference type="Proteomes" id="UP000018936">
    <property type="component" value="Unassembled WGS sequence"/>
</dbReference>
<evidence type="ECO:0000256" key="5">
    <source>
        <dbReference type="SAM" id="Phobius"/>
    </source>
</evidence>
<evidence type="ECO:0000256" key="1">
    <source>
        <dbReference type="ARBA" id="ARBA00004141"/>
    </source>
</evidence>
<name>V8NXZ0_OPHHA</name>
<dbReference type="EMBL" id="AZIM01001559">
    <property type="protein sequence ID" value="ETE66437.1"/>
    <property type="molecule type" value="Genomic_DNA"/>
</dbReference>
<proteinExistence type="predicted"/>
<keyword evidence="3 5" id="KW-1133">Transmembrane helix</keyword>
<keyword evidence="4 5" id="KW-0472">Membrane</keyword>
<feature type="transmembrane region" description="Helical" evidence="5">
    <location>
        <begin position="79"/>
        <end position="103"/>
    </location>
</feature>
<keyword evidence="7" id="KW-1185">Reference proteome</keyword>
<feature type="non-terminal residue" evidence="6">
    <location>
        <position position="175"/>
    </location>
</feature>
<dbReference type="Gene3D" id="1.20.140.150">
    <property type="match status" value="1"/>
</dbReference>
<sequence length="175" mass="20092">MNRYKETLSKWPIIVWFKNLKVYDWVRLSGIFFSCVATCLLMIAICTEYWVKRFVRGIFVFRGLWTDCQLGHCSLLEEIPFYITISIVLMLISAIACYGSVIYGTRSLAATETSKKLSHSDIAITLSFFSGVCHFVAKRWEEEETAEALTTTEVFTPWAEDPSKKKTQDSGSQKR</sequence>
<dbReference type="AlphaFoldDB" id="V8NXZ0"/>
<evidence type="ECO:0000313" key="7">
    <source>
        <dbReference type="Proteomes" id="UP000018936"/>
    </source>
</evidence>
<dbReference type="GO" id="GO:0016020">
    <property type="term" value="C:membrane"/>
    <property type="evidence" value="ECO:0007669"/>
    <property type="project" value="UniProtKB-SubCell"/>
</dbReference>
<comment type="caution">
    <text evidence="6">The sequence shown here is derived from an EMBL/GenBank/DDBJ whole genome shotgun (WGS) entry which is preliminary data.</text>
</comment>
<evidence type="ECO:0000256" key="3">
    <source>
        <dbReference type="ARBA" id="ARBA00022989"/>
    </source>
</evidence>
<evidence type="ECO:0000256" key="2">
    <source>
        <dbReference type="ARBA" id="ARBA00022692"/>
    </source>
</evidence>
<protein>
    <submittedName>
        <fullName evidence="6">Lens fiber membrane intrinsic protein</fullName>
    </submittedName>
</protein>